<protein>
    <submittedName>
        <fullName evidence="1">Uncharacterized protein</fullName>
    </submittedName>
</protein>
<proteinExistence type="predicted"/>
<name>A0A3B0BNJ8_9BACL</name>
<gene>
    <name evidence="1" type="ORF">D7M11_25785</name>
</gene>
<evidence type="ECO:0000313" key="1">
    <source>
        <dbReference type="EMBL" id="RKN74955.1"/>
    </source>
</evidence>
<reference evidence="1 2" key="1">
    <citation type="journal article" date="2007" name="Int. J. Syst. Evol. Microbiol.">
        <title>Paenibacillus ginsengarvi sp. nov., isolated from soil from ginseng cultivation.</title>
        <authorList>
            <person name="Yoon M.H."/>
            <person name="Ten L.N."/>
            <person name="Im W.T."/>
        </authorList>
    </citation>
    <scope>NUCLEOTIDE SEQUENCE [LARGE SCALE GENOMIC DNA]</scope>
    <source>
        <strain evidence="1 2">KCTC 13059</strain>
    </source>
</reference>
<keyword evidence="2" id="KW-1185">Reference proteome</keyword>
<comment type="caution">
    <text evidence="1">The sequence shown here is derived from an EMBL/GenBank/DDBJ whole genome shotgun (WGS) entry which is preliminary data.</text>
</comment>
<dbReference type="EMBL" id="RBAH01000023">
    <property type="protein sequence ID" value="RKN74955.1"/>
    <property type="molecule type" value="Genomic_DNA"/>
</dbReference>
<dbReference type="AlphaFoldDB" id="A0A3B0BNJ8"/>
<evidence type="ECO:0000313" key="2">
    <source>
        <dbReference type="Proteomes" id="UP000282311"/>
    </source>
</evidence>
<organism evidence="1 2">
    <name type="scientific">Paenibacillus ginsengarvi</name>
    <dbReference type="NCBI Taxonomy" id="400777"/>
    <lineage>
        <taxon>Bacteria</taxon>
        <taxon>Bacillati</taxon>
        <taxon>Bacillota</taxon>
        <taxon>Bacilli</taxon>
        <taxon>Bacillales</taxon>
        <taxon>Paenibacillaceae</taxon>
        <taxon>Paenibacillus</taxon>
    </lineage>
</organism>
<dbReference type="Proteomes" id="UP000282311">
    <property type="component" value="Unassembled WGS sequence"/>
</dbReference>
<sequence length="86" mass="9722">MTVLLRASSTNFAHYFALFFEALSSTMEEKAEPGGELSFAGEIQQARYEKRVGRQRSDAGAAPRHRFFWCKSLLQNEKDGGTINFD</sequence>
<dbReference type="RefSeq" id="WP_120750150.1">
    <property type="nucleotide sequence ID" value="NZ_RBAH01000023.1"/>
</dbReference>
<accession>A0A3B0BNJ8</accession>